<accession>A0ACC2ZUW6</accession>
<proteinExistence type="predicted"/>
<sequence>MAEPYTTREYPEQYGRVVTLTDEESREMLEQLGGFPPGGEINPDTMWAEFENAPLPSWLRPETANPEVAAAIPCAVQHDEETVHVVEQGSSRGNGRLADEDTIMTIGKNEDAPKYETPTHKTKPKKQARKKKKKKHLDWVPHVPDDIVEVERYVKYVPLNIDESMPKEDVPEWVGALGFRRVGVGKYRKALAVVNVKWVGWPYSSNTWEPLSHIEDFTGLVGDSRQEMKAKVTRASQLPVVEEYEHKQKPSAKRKSTSKLRGRPSKKGK</sequence>
<dbReference type="Proteomes" id="UP001172386">
    <property type="component" value="Unassembled WGS sequence"/>
</dbReference>
<gene>
    <name evidence="1" type="ORF">H2198_009289</name>
</gene>
<name>A0ACC2ZUW6_9EURO</name>
<dbReference type="EMBL" id="JAPDRQ010000257">
    <property type="protein sequence ID" value="KAJ9651429.1"/>
    <property type="molecule type" value="Genomic_DNA"/>
</dbReference>
<reference evidence="1" key="1">
    <citation type="submission" date="2022-10" db="EMBL/GenBank/DDBJ databases">
        <title>Culturing micro-colonial fungi from biological soil crusts in the Mojave desert and describing Neophaeococcomyces mojavensis, and introducing the new genera and species Taxawa tesnikishii.</title>
        <authorList>
            <person name="Kurbessoian T."/>
            <person name="Stajich J.E."/>
        </authorList>
    </citation>
    <scope>NUCLEOTIDE SEQUENCE</scope>
    <source>
        <strain evidence="1">JES_112</strain>
    </source>
</reference>
<organism evidence="1 2">
    <name type="scientific">Neophaeococcomyces mojaviensis</name>
    <dbReference type="NCBI Taxonomy" id="3383035"/>
    <lineage>
        <taxon>Eukaryota</taxon>
        <taxon>Fungi</taxon>
        <taxon>Dikarya</taxon>
        <taxon>Ascomycota</taxon>
        <taxon>Pezizomycotina</taxon>
        <taxon>Eurotiomycetes</taxon>
        <taxon>Chaetothyriomycetidae</taxon>
        <taxon>Chaetothyriales</taxon>
        <taxon>Chaetothyriales incertae sedis</taxon>
        <taxon>Neophaeococcomyces</taxon>
    </lineage>
</organism>
<evidence type="ECO:0000313" key="2">
    <source>
        <dbReference type="Proteomes" id="UP001172386"/>
    </source>
</evidence>
<evidence type="ECO:0000313" key="1">
    <source>
        <dbReference type="EMBL" id="KAJ9651429.1"/>
    </source>
</evidence>
<protein>
    <submittedName>
        <fullName evidence="1">Uncharacterized protein</fullName>
    </submittedName>
</protein>
<keyword evidence="2" id="KW-1185">Reference proteome</keyword>
<comment type="caution">
    <text evidence="1">The sequence shown here is derived from an EMBL/GenBank/DDBJ whole genome shotgun (WGS) entry which is preliminary data.</text>
</comment>